<organism evidence="1 2">
    <name type="scientific">Molossus molossus</name>
    <name type="common">Pallas' mastiff bat</name>
    <name type="synonym">Vespertilio molossus</name>
    <dbReference type="NCBI Taxonomy" id="27622"/>
    <lineage>
        <taxon>Eukaryota</taxon>
        <taxon>Metazoa</taxon>
        <taxon>Chordata</taxon>
        <taxon>Craniata</taxon>
        <taxon>Vertebrata</taxon>
        <taxon>Euteleostomi</taxon>
        <taxon>Mammalia</taxon>
        <taxon>Eutheria</taxon>
        <taxon>Laurasiatheria</taxon>
        <taxon>Chiroptera</taxon>
        <taxon>Yangochiroptera</taxon>
        <taxon>Molossidae</taxon>
        <taxon>Molossus</taxon>
    </lineage>
</organism>
<evidence type="ECO:0000313" key="2">
    <source>
        <dbReference type="Proteomes" id="UP000550707"/>
    </source>
</evidence>
<proteinExistence type="predicted"/>
<dbReference type="AlphaFoldDB" id="A0A7J8FWZ6"/>
<comment type="caution">
    <text evidence="1">The sequence shown here is derived from an EMBL/GenBank/DDBJ whole genome shotgun (WGS) entry which is preliminary data.</text>
</comment>
<protein>
    <submittedName>
        <fullName evidence="1">Family with sequence similarity 227 member A</fullName>
    </submittedName>
</protein>
<reference evidence="1 2" key="1">
    <citation type="journal article" date="2020" name="Nature">
        <title>Six reference-quality genomes reveal evolution of bat adaptations.</title>
        <authorList>
            <person name="Jebb D."/>
            <person name="Huang Z."/>
            <person name="Pippel M."/>
            <person name="Hughes G.M."/>
            <person name="Lavrichenko K."/>
            <person name="Devanna P."/>
            <person name="Winkler S."/>
            <person name="Jermiin L.S."/>
            <person name="Skirmuntt E.C."/>
            <person name="Katzourakis A."/>
            <person name="Burkitt-Gray L."/>
            <person name="Ray D.A."/>
            <person name="Sullivan K.A.M."/>
            <person name="Roscito J.G."/>
            <person name="Kirilenko B.M."/>
            <person name="Davalos L.M."/>
            <person name="Corthals A.P."/>
            <person name="Power M.L."/>
            <person name="Jones G."/>
            <person name="Ransome R.D."/>
            <person name="Dechmann D.K.N."/>
            <person name="Locatelli A.G."/>
            <person name="Puechmaille S.J."/>
            <person name="Fedrigo O."/>
            <person name="Jarvis E.D."/>
            <person name="Hiller M."/>
            <person name="Vernes S.C."/>
            <person name="Myers E.W."/>
            <person name="Teeling E.C."/>
        </authorList>
    </citation>
    <scope>NUCLEOTIDE SEQUENCE [LARGE SCALE GENOMIC DNA]</scope>
    <source>
        <strain evidence="1">MMolMol1</strain>
        <tissue evidence="1">Muscle</tissue>
    </source>
</reference>
<name>A0A7J8FWZ6_MOLMO</name>
<keyword evidence="2" id="KW-1185">Reference proteome</keyword>
<accession>A0A7J8FWZ6</accession>
<dbReference type="Proteomes" id="UP000550707">
    <property type="component" value="Unassembled WGS sequence"/>
</dbReference>
<dbReference type="EMBL" id="JACASF010000010">
    <property type="protein sequence ID" value="KAF6452314.1"/>
    <property type="molecule type" value="Genomic_DNA"/>
</dbReference>
<sequence length="66" mass="7137">MEVINVIALPVVPVGEHLAFSRVASATRKNVQDSPPSCLIGSIEQVNQKIAEIDLRPNLLDSSLKD</sequence>
<evidence type="ECO:0000313" key="1">
    <source>
        <dbReference type="EMBL" id="KAF6452314.1"/>
    </source>
</evidence>
<gene>
    <name evidence="1" type="ORF">HJG59_004897</name>
</gene>